<feature type="region of interest" description="Disordered" evidence="1">
    <location>
        <begin position="71"/>
        <end position="91"/>
    </location>
</feature>
<proteinExistence type="predicted"/>
<dbReference type="AlphaFoldDB" id="A0AAV6HB00"/>
<accession>A0AAV6HB00</accession>
<evidence type="ECO:0000256" key="1">
    <source>
        <dbReference type="SAM" id="MobiDB-lite"/>
    </source>
</evidence>
<reference evidence="2" key="1">
    <citation type="submission" date="2020-10" db="EMBL/GenBank/DDBJ databases">
        <title>Chromosome-scale genome assembly of the Allis shad, Alosa alosa.</title>
        <authorList>
            <person name="Margot Z."/>
            <person name="Christophe K."/>
            <person name="Cabau C."/>
            <person name="Louis A."/>
            <person name="Berthelot C."/>
            <person name="Parey E."/>
            <person name="Roest Crollius H."/>
            <person name="Montfort J."/>
            <person name="Robinson-Rechavi M."/>
            <person name="Bucao C."/>
            <person name="Bouchez O."/>
            <person name="Gislard M."/>
            <person name="Lluch J."/>
            <person name="Milhes M."/>
            <person name="Lampietro C."/>
            <person name="Lopez Roques C."/>
            <person name="Donnadieu C."/>
            <person name="Braasch I."/>
            <person name="Desvignes T."/>
            <person name="Postlethwait J."/>
            <person name="Bobe J."/>
            <person name="Guiguen Y."/>
        </authorList>
    </citation>
    <scope>NUCLEOTIDE SEQUENCE</scope>
    <source>
        <strain evidence="2">M-15738</strain>
        <tissue evidence="2">Blood</tissue>
    </source>
</reference>
<name>A0AAV6HB00_9TELE</name>
<organism evidence="2 3">
    <name type="scientific">Alosa alosa</name>
    <name type="common">allis shad</name>
    <dbReference type="NCBI Taxonomy" id="278164"/>
    <lineage>
        <taxon>Eukaryota</taxon>
        <taxon>Metazoa</taxon>
        <taxon>Chordata</taxon>
        <taxon>Craniata</taxon>
        <taxon>Vertebrata</taxon>
        <taxon>Euteleostomi</taxon>
        <taxon>Actinopterygii</taxon>
        <taxon>Neopterygii</taxon>
        <taxon>Teleostei</taxon>
        <taxon>Clupei</taxon>
        <taxon>Clupeiformes</taxon>
        <taxon>Clupeoidei</taxon>
        <taxon>Clupeidae</taxon>
        <taxon>Alosa</taxon>
    </lineage>
</organism>
<protein>
    <submittedName>
        <fullName evidence="2">Uncharacterized protein</fullName>
    </submittedName>
</protein>
<evidence type="ECO:0000313" key="3">
    <source>
        <dbReference type="Proteomes" id="UP000823561"/>
    </source>
</evidence>
<gene>
    <name evidence="2" type="ORF">AALO_G00026990</name>
</gene>
<evidence type="ECO:0000313" key="2">
    <source>
        <dbReference type="EMBL" id="KAG5284463.1"/>
    </source>
</evidence>
<sequence length="91" mass="10372">MKFPYWQPYMLSWMLMRNLSLNSNTQGNCSVSCHTHSMNCVKTGDTSFGSPSKCPHLQTSQHVEPIQLQETPIRSEHQTMSNMTNPVSQRA</sequence>
<dbReference type="Proteomes" id="UP000823561">
    <property type="component" value="Chromosome 2"/>
</dbReference>
<dbReference type="EMBL" id="JADWDJ010000002">
    <property type="protein sequence ID" value="KAG5284463.1"/>
    <property type="molecule type" value="Genomic_DNA"/>
</dbReference>
<keyword evidence="3" id="KW-1185">Reference proteome</keyword>
<comment type="caution">
    <text evidence="2">The sequence shown here is derived from an EMBL/GenBank/DDBJ whole genome shotgun (WGS) entry which is preliminary data.</text>
</comment>